<evidence type="ECO:0000256" key="1">
    <source>
        <dbReference type="ARBA" id="ARBA00006908"/>
    </source>
</evidence>
<keyword evidence="4" id="KW-1185">Reference proteome</keyword>
<comment type="caution">
    <text evidence="3">The sequence shown here is derived from an EMBL/GenBank/DDBJ whole genome shotgun (WGS) entry which is preliminary data.</text>
</comment>
<evidence type="ECO:0008006" key="5">
    <source>
        <dbReference type="Google" id="ProtNLM"/>
    </source>
</evidence>
<protein>
    <recommendedName>
        <fullName evidence="5">Phytochromobilin:ferredoxin oxidoreductase, chloroplastic</fullName>
    </recommendedName>
</protein>
<accession>A0ABR2DQQ6</accession>
<organism evidence="3 4">
    <name type="scientific">Hibiscus sabdariffa</name>
    <name type="common">roselle</name>
    <dbReference type="NCBI Taxonomy" id="183260"/>
    <lineage>
        <taxon>Eukaryota</taxon>
        <taxon>Viridiplantae</taxon>
        <taxon>Streptophyta</taxon>
        <taxon>Embryophyta</taxon>
        <taxon>Tracheophyta</taxon>
        <taxon>Spermatophyta</taxon>
        <taxon>Magnoliopsida</taxon>
        <taxon>eudicotyledons</taxon>
        <taxon>Gunneridae</taxon>
        <taxon>Pentapetalae</taxon>
        <taxon>rosids</taxon>
        <taxon>malvids</taxon>
        <taxon>Malvales</taxon>
        <taxon>Malvaceae</taxon>
        <taxon>Malvoideae</taxon>
        <taxon>Hibiscus</taxon>
    </lineage>
</organism>
<evidence type="ECO:0000256" key="2">
    <source>
        <dbReference type="ARBA" id="ARBA00023002"/>
    </source>
</evidence>
<dbReference type="PANTHER" id="PTHR34557">
    <property type="entry name" value="PHYTOCHROMOBILIN:FERREDOXIN OXIDOREDUCTASE, CHLOROPLASTIC"/>
    <property type="match status" value="1"/>
</dbReference>
<proteinExistence type="inferred from homology"/>
<dbReference type="Pfam" id="PF05996">
    <property type="entry name" value="Fe_bilin_red"/>
    <property type="match status" value="1"/>
</dbReference>
<keyword evidence="2" id="KW-0560">Oxidoreductase</keyword>
<dbReference type="Proteomes" id="UP001472677">
    <property type="component" value="Unassembled WGS sequence"/>
</dbReference>
<dbReference type="EMBL" id="JBBPBM010000023">
    <property type="protein sequence ID" value="KAK8545060.1"/>
    <property type="molecule type" value="Genomic_DNA"/>
</dbReference>
<reference evidence="3 4" key="1">
    <citation type="journal article" date="2024" name="G3 (Bethesda)">
        <title>Genome assembly of Hibiscus sabdariffa L. provides insights into metabolisms of medicinal natural products.</title>
        <authorList>
            <person name="Kim T."/>
        </authorList>
    </citation>
    <scope>NUCLEOTIDE SEQUENCE [LARGE SCALE GENOMIC DNA]</scope>
    <source>
        <strain evidence="3">TK-2024</strain>
        <tissue evidence="3">Old leaves</tissue>
    </source>
</reference>
<evidence type="ECO:0000313" key="3">
    <source>
        <dbReference type="EMBL" id="KAK8545060.1"/>
    </source>
</evidence>
<dbReference type="Gene3D" id="3.40.1500.20">
    <property type="match status" value="1"/>
</dbReference>
<gene>
    <name evidence="3" type="ORF">V6N12_025913</name>
</gene>
<comment type="similarity">
    <text evidence="1">Belongs to the HY2 family.</text>
</comment>
<name>A0ABR2DQQ6_9ROSI</name>
<dbReference type="InterPro" id="IPR009249">
    <property type="entry name" value="Ferredoxin-dep_bilin_Rdtase"/>
</dbReference>
<dbReference type="PANTHER" id="PTHR34557:SF1">
    <property type="entry name" value="PHYTOCHROMOBILIN:FERREDOXIN OXIDOREDUCTASE, CHLOROPLASTIC"/>
    <property type="match status" value="1"/>
</dbReference>
<sequence>MGCSSSSSLLSLSLMLKPHPALMTINYNGSSQSHWSRRKKKGHCLLRVSAISYQDFIDFSLNETKRHALLVPSPLQEKYSSMIAMDGRTRLEMSSFETPRIRLLRSMSIEGEAMQVLDFAAFPKPEFDLPIFCGNFFTAANTNIVVLDLNPLHDVISRRDYKEKYYDRLMPLGLKYTELLPWGGKLTSESIKFFSPIVIWTKFTSSKSKHEVLYSAFVEYYKAWLELMEQAVEETDPSLIMCNLEAQHRYLTWRAEKDPGHGVLKRLIGEKLAKDLLRNFLFSGIDELGSKTFLDYFPEYGSEGGTISEKRSIIGKGFESRPWDKNGEKLIKERMKVKLLRILLNYNVLVLLPLEIFLL</sequence>
<evidence type="ECO:0000313" key="4">
    <source>
        <dbReference type="Proteomes" id="UP001472677"/>
    </source>
</evidence>